<evidence type="ECO:0000259" key="2">
    <source>
        <dbReference type="PROSITE" id="PS50222"/>
    </source>
</evidence>
<evidence type="ECO:0000256" key="1">
    <source>
        <dbReference type="ARBA" id="ARBA00022837"/>
    </source>
</evidence>
<organism evidence="3">
    <name type="scientific">Cladocopium goreaui</name>
    <dbReference type="NCBI Taxonomy" id="2562237"/>
    <lineage>
        <taxon>Eukaryota</taxon>
        <taxon>Sar</taxon>
        <taxon>Alveolata</taxon>
        <taxon>Dinophyceae</taxon>
        <taxon>Suessiales</taxon>
        <taxon>Symbiodiniaceae</taxon>
        <taxon>Cladocopium</taxon>
    </lineage>
</organism>
<dbReference type="EMBL" id="CAMXCT010001588">
    <property type="protein sequence ID" value="CAI3991398.1"/>
    <property type="molecule type" value="Genomic_DNA"/>
</dbReference>
<sequence length="195" mass="21632">MCCSSATTTRTTSILFWRSPLACAAAAGKCGQRHCLHHHHQTEVVIGVFCNTAIENAGADKELASIKQVYTKSNQVSTLKKIFYEIDSSGSDEVSIEDLEEAMRGGELKNFLESMGISTDDVWTPCILLDTDRSGTIDLEEFVTGCMQLHGPAKSMQLAQMRFENRGSRRILKQLQQDVHVMKSLMNANTATEHF</sequence>
<dbReference type="InterPro" id="IPR011992">
    <property type="entry name" value="EF-hand-dom_pair"/>
</dbReference>
<dbReference type="OrthoDB" id="416585at2759"/>
<evidence type="ECO:0000313" key="5">
    <source>
        <dbReference type="EMBL" id="CAL4778710.1"/>
    </source>
</evidence>
<dbReference type="EMBL" id="CAMXCT020001588">
    <property type="protein sequence ID" value="CAL1144773.1"/>
    <property type="molecule type" value="Genomic_DNA"/>
</dbReference>
<dbReference type="SUPFAM" id="SSF47473">
    <property type="entry name" value="EF-hand"/>
    <property type="match status" value="1"/>
</dbReference>
<dbReference type="Proteomes" id="UP001152797">
    <property type="component" value="Unassembled WGS sequence"/>
</dbReference>
<evidence type="ECO:0000313" key="4">
    <source>
        <dbReference type="EMBL" id="CAL1144773.1"/>
    </source>
</evidence>
<protein>
    <submittedName>
        <fullName evidence="5">Voltage-dependent calcium channel type A subunit alpha-1</fullName>
    </submittedName>
</protein>
<evidence type="ECO:0000313" key="6">
    <source>
        <dbReference type="Proteomes" id="UP001152797"/>
    </source>
</evidence>
<dbReference type="Gene3D" id="1.10.238.10">
    <property type="entry name" value="EF-hand"/>
    <property type="match status" value="1"/>
</dbReference>
<name>A0A9P1FWP5_9DINO</name>
<dbReference type="GO" id="GO:0005509">
    <property type="term" value="F:calcium ion binding"/>
    <property type="evidence" value="ECO:0007669"/>
    <property type="project" value="InterPro"/>
</dbReference>
<dbReference type="PROSITE" id="PS00018">
    <property type="entry name" value="EF_HAND_1"/>
    <property type="match status" value="2"/>
</dbReference>
<feature type="domain" description="EF-hand" evidence="2">
    <location>
        <begin position="74"/>
        <end position="109"/>
    </location>
</feature>
<reference evidence="4" key="2">
    <citation type="submission" date="2024-04" db="EMBL/GenBank/DDBJ databases">
        <authorList>
            <person name="Chen Y."/>
            <person name="Shah S."/>
            <person name="Dougan E. K."/>
            <person name="Thang M."/>
            <person name="Chan C."/>
        </authorList>
    </citation>
    <scope>NUCLEOTIDE SEQUENCE [LARGE SCALE GENOMIC DNA]</scope>
</reference>
<dbReference type="EMBL" id="CAMXCT030001588">
    <property type="protein sequence ID" value="CAL4778710.1"/>
    <property type="molecule type" value="Genomic_DNA"/>
</dbReference>
<dbReference type="InterPro" id="IPR018247">
    <property type="entry name" value="EF_Hand_1_Ca_BS"/>
</dbReference>
<dbReference type="AlphaFoldDB" id="A0A9P1FWP5"/>
<gene>
    <name evidence="3" type="ORF">C1SCF055_LOCUS18314</name>
</gene>
<dbReference type="PROSITE" id="PS50222">
    <property type="entry name" value="EF_HAND_2"/>
    <property type="match status" value="2"/>
</dbReference>
<dbReference type="Pfam" id="PF13499">
    <property type="entry name" value="EF-hand_7"/>
    <property type="match status" value="1"/>
</dbReference>
<keyword evidence="1" id="KW-0106">Calcium</keyword>
<comment type="caution">
    <text evidence="3">The sequence shown here is derived from an EMBL/GenBank/DDBJ whole genome shotgun (WGS) entry which is preliminary data.</text>
</comment>
<accession>A0A9P1FWP5</accession>
<reference evidence="3" key="1">
    <citation type="submission" date="2022-10" db="EMBL/GenBank/DDBJ databases">
        <authorList>
            <person name="Chen Y."/>
            <person name="Dougan E. K."/>
            <person name="Chan C."/>
            <person name="Rhodes N."/>
            <person name="Thang M."/>
        </authorList>
    </citation>
    <scope>NUCLEOTIDE SEQUENCE</scope>
</reference>
<keyword evidence="6" id="KW-1185">Reference proteome</keyword>
<proteinExistence type="predicted"/>
<evidence type="ECO:0000313" key="3">
    <source>
        <dbReference type="EMBL" id="CAI3991398.1"/>
    </source>
</evidence>
<dbReference type="InterPro" id="IPR002048">
    <property type="entry name" value="EF_hand_dom"/>
</dbReference>
<feature type="domain" description="EF-hand" evidence="2">
    <location>
        <begin position="128"/>
        <end position="152"/>
    </location>
</feature>